<keyword evidence="4" id="KW-1185">Reference proteome</keyword>
<dbReference type="AlphaFoldDB" id="A0A2Z5G5Q4"/>
<keyword evidence="1" id="KW-0472">Membrane</keyword>
<accession>A0A2Z5G5Q4</accession>
<dbReference type="RefSeq" id="WP_114209318.1">
    <property type="nucleotide sequence ID" value="NZ_CP030840.1"/>
</dbReference>
<dbReference type="Pfam" id="PF03886">
    <property type="entry name" value="ABC_trans_aux"/>
    <property type="match status" value="1"/>
</dbReference>
<evidence type="ECO:0000256" key="1">
    <source>
        <dbReference type="SAM" id="Phobius"/>
    </source>
</evidence>
<feature type="domain" description="ABC-type transport auxiliary lipoprotein component" evidence="2">
    <location>
        <begin position="55"/>
        <end position="217"/>
    </location>
</feature>
<protein>
    <recommendedName>
        <fullName evidence="2">ABC-type transport auxiliary lipoprotein component domain-containing protein</fullName>
    </recommendedName>
</protein>
<reference evidence="3 4" key="1">
    <citation type="journal article" date="2018" name="Front. Microbiol.">
        <title>Hydrolytic Capabilities as a Key to Environmental Success: Chitinolytic and Cellulolytic Acidobacteria From Acidic Sub-arctic Soils and Boreal Peatlands.</title>
        <authorList>
            <person name="Belova S.E."/>
            <person name="Ravin N.V."/>
            <person name="Pankratov T.A."/>
            <person name="Rakitin A.L."/>
            <person name="Ivanova A.A."/>
            <person name="Beletsky A.V."/>
            <person name="Mardanov A.V."/>
            <person name="Sinninghe Damste J.S."/>
            <person name="Dedysh S.N."/>
        </authorList>
    </citation>
    <scope>NUCLEOTIDE SEQUENCE [LARGE SCALE GENOMIC DNA]</scope>
    <source>
        <strain evidence="3 4">SBC82</strain>
    </source>
</reference>
<dbReference type="SUPFAM" id="SSF159594">
    <property type="entry name" value="XCC0632-like"/>
    <property type="match status" value="1"/>
</dbReference>
<dbReference type="Proteomes" id="UP000253606">
    <property type="component" value="Chromosome"/>
</dbReference>
<feature type="transmembrane region" description="Helical" evidence="1">
    <location>
        <begin position="21"/>
        <end position="43"/>
    </location>
</feature>
<dbReference type="Gene3D" id="3.40.50.10610">
    <property type="entry name" value="ABC-type transport auxiliary lipoprotein component"/>
    <property type="match status" value="1"/>
</dbReference>
<keyword evidence="1" id="KW-1133">Transmembrane helix</keyword>
<dbReference type="InterPro" id="IPR005586">
    <property type="entry name" value="ABC_trans_aux"/>
</dbReference>
<dbReference type="OrthoDB" id="7057741at2"/>
<keyword evidence="1" id="KW-0812">Transmembrane</keyword>
<dbReference type="EMBL" id="CP030840">
    <property type="protein sequence ID" value="AXC14563.1"/>
    <property type="molecule type" value="Genomic_DNA"/>
</dbReference>
<proteinExistence type="predicted"/>
<evidence type="ECO:0000259" key="2">
    <source>
        <dbReference type="Pfam" id="PF03886"/>
    </source>
</evidence>
<sequence length="230" mass="25506">MIVKRLSSQWYADRSATKKSGVVNRVVGVVLVPLLVGSGLGLLGGCGKTEPIKYYQLTVPAGGAPEMTQPATPVTIVVGRLLTSEIYLDDHVVYAINAQQMGTYEYQRWVEVPPLMIQQIFLRELRASGRYKGVYTPESKEVADYSLRGHLYDFKEVDSPNAIVARVTMELEMRNMKTGDVVWKHYYNHDEPVAAKTMPDVVAALDKNVQMAASELAAGLDQYFAAHPVK</sequence>
<gene>
    <name evidence="3" type="ORF">ACPOL_5313</name>
</gene>
<organism evidence="3 4">
    <name type="scientific">Acidisarcina polymorpha</name>
    <dbReference type="NCBI Taxonomy" id="2211140"/>
    <lineage>
        <taxon>Bacteria</taxon>
        <taxon>Pseudomonadati</taxon>
        <taxon>Acidobacteriota</taxon>
        <taxon>Terriglobia</taxon>
        <taxon>Terriglobales</taxon>
        <taxon>Acidobacteriaceae</taxon>
        <taxon>Acidisarcina</taxon>
    </lineage>
</organism>
<evidence type="ECO:0000313" key="3">
    <source>
        <dbReference type="EMBL" id="AXC14563.1"/>
    </source>
</evidence>
<dbReference type="KEGG" id="abas:ACPOL_5313"/>
<evidence type="ECO:0000313" key="4">
    <source>
        <dbReference type="Proteomes" id="UP000253606"/>
    </source>
</evidence>
<name>A0A2Z5G5Q4_9BACT</name>